<accession>A0ABS5R7M1</accession>
<name>A0ABS5R7M1_9HYPH</name>
<dbReference type="Pfam" id="PF00149">
    <property type="entry name" value="Metallophos"/>
    <property type="match status" value="1"/>
</dbReference>
<dbReference type="RefSeq" id="WP_213754731.1">
    <property type="nucleotide sequence ID" value="NZ_JAHCQH010000015.1"/>
</dbReference>
<dbReference type="SUPFAM" id="SSF56300">
    <property type="entry name" value="Metallo-dependent phosphatases"/>
    <property type="match status" value="1"/>
</dbReference>
<gene>
    <name evidence="6" type="ORF">KIP89_07235</name>
</gene>
<evidence type="ECO:0000256" key="3">
    <source>
        <dbReference type="ARBA" id="ARBA00023004"/>
    </source>
</evidence>
<evidence type="ECO:0000313" key="7">
    <source>
        <dbReference type="Proteomes" id="UP001166585"/>
    </source>
</evidence>
<proteinExistence type="inferred from homology"/>
<dbReference type="InterPro" id="IPR050884">
    <property type="entry name" value="CNP_phosphodiesterase-III"/>
</dbReference>
<evidence type="ECO:0000259" key="5">
    <source>
        <dbReference type="Pfam" id="PF00149"/>
    </source>
</evidence>
<evidence type="ECO:0000256" key="1">
    <source>
        <dbReference type="ARBA" id="ARBA00022723"/>
    </source>
</evidence>
<evidence type="ECO:0000313" key="6">
    <source>
        <dbReference type="EMBL" id="MBS9476896.1"/>
    </source>
</evidence>
<dbReference type="InterPro" id="IPR004843">
    <property type="entry name" value="Calcineurin-like_PHP"/>
</dbReference>
<keyword evidence="3" id="KW-0408">Iron</keyword>
<evidence type="ECO:0000256" key="4">
    <source>
        <dbReference type="ARBA" id="ARBA00025742"/>
    </source>
</evidence>
<comment type="caution">
    <text evidence="6">The sequence shown here is derived from an EMBL/GenBank/DDBJ whole genome shotgun (WGS) entry which is preliminary data.</text>
</comment>
<feature type="domain" description="Calcineurin-like phosphoesterase" evidence="5">
    <location>
        <begin position="1"/>
        <end position="197"/>
    </location>
</feature>
<keyword evidence="1" id="KW-0479">Metal-binding</keyword>
<dbReference type="PANTHER" id="PTHR42988:SF2">
    <property type="entry name" value="CYCLIC NUCLEOTIDE PHOSPHODIESTERASE CBUA0032-RELATED"/>
    <property type="match status" value="1"/>
</dbReference>
<keyword evidence="7" id="KW-1185">Reference proteome</keyword>
<protein>
    <submittedName>
        <fullName evidence="6">Phosphodiesterase</fullName>
    </submittedName>
</protein>
<organism evidence="6 7">
    <name type="scientific">Ancylobacter radicis</name>
    <dbReference type="NCBI Taxonomy" id="2836179"/>
    <lineage>
        <taxon>Bacteria</taxon>
        <taxon>Pseudomonadati</taxon>
        <taxon>Pseudomonadota</taxon>
        <taxon>Alphaproteobacteria</taxon>
        <taxon>Hyphomicrobiales</taxon>
        <taxon>Xanthobacteraceae</taxon>
        <taxon>Ancylobacter</taxon>
    </lineage>
</organism>
<dbReference type="PANTHER" id="PTHR42988">
    <property type="entry name" value="PHOSPHOHYDROLASE"/>
    <property type="match status" value="1"/>
</dbReference>
<dbReference type="Gene3D" id="3.60.21.40">
    <property type="entry name" value="GpdQ, catalytic alpha/beta sandwich domain"/>
    <property type="match status" value="1"/>
</dbReference>
<reference evidence="6" key="1">
    <citation type="submission" date="2021-05" db="EMBL/GenBank/DDBJ databases">
        <authorList>
            <person name="Sun Q."/>
            <person name="Inoue M."/>
        </authorList>
    </citation>
    <scope>NUCLEOTIDE SEQUENCE</scope>
    <source>
        <strain evidence="6">VKM B-3255</strain>
    </source>
</reference>
<dbReference type="InterPro" id="IPR042283">
    <property type="entry name" value="GpdQ_catalytic"/>
</dbReference>
<keyword evidence="2" id="KW-0378">Hydrolase</keyword>
<dbReference type="InterPro" id="IPR042281">
    <property type="entry name" value="GpdQ_beta-strand"/>
</dbReference>
<dbReference type="InterPro" id="IPR029052">
    <property type="entry name" value="Metallo-depent_PP-like"/>
</dbReference>
<evidence type="ECO:0000256" key="2">
    <source>
        <dbReference type="ARBA" id="ARBA00022801"/>
    </source>
</evidence>
<comment type="similarity">
    <text evidence="4">Belongs to the cyclic nucleotide phosphodiesterase class-III family.</text>
</comment>
<dbReference type="CDD" id="cd07402">
    <property type="entry name" value="MPP_GpdQ"/>
    <property type="match status" value="1"/>
</dbReference>
<sequence length="286" mass="31259">MLIAQISDLHIRPRGELAYGVSETNLFAERAIHALLRLNPQPDCVLVTGDVTDCGLDEEYAIAAELLSRLPCPVYAVPGNHDRREAFRRAFGAAGYLPASGPLNFTAWCGAVRIVGLDSLVPGASHGELSPDTLEWLNDALADHPGAPTLVMLHHPPFETGIGHMDKARLFAGANALERIVAAHPQVRRVLCGHVHRSIQQVFGGTLCQIAPSVGHQVMLDLHEDAASCFMLEPPEFLLHRVDHGRVVTHTAKVDRAPGPFPFILPREYPGEKRHAAPDMDDYVER</sequence>
<dbReference type="Gene3D" id="3.30.750.180">
    <property type="entry name" value="GpdQ, beta-strand dimerisation domain"/>
    <property type="match status" value="1"/>
</dbReference>
<dbReference type="Proteomes" id="UP001166585">
    <property type="component" value="Unassembled WGS sequence"/>
</dbReference>
<dbReference type="InterPro" id="IPR026575">
    <property type="entry name" value="GpdQ/CpdA-like"/>
</dbReference>
<dbReference type="EMBL" id="JAHCQH010000015">
    <property type="protein sequence ID" value="MBS9476896.1"/>
    <property type="molecule type" value="Genomic_DNA"/>
</dbReference>